<sequence length="263" mass="27491">MTNARSERVAGVRALGQRAARLRTSRYVAEGPQSVREAVRYAAADVRDVYVTQQASSRWPEIVDAALDAGLYVHPTSTEALERMSADAQGVLAVLDLRASDLSALDLGRLRLVAVCEEVRDPGNAGTIIRAADAAGADAVVLTTGSVEVTSPKVVRSSAGSVFHLPVISGVGLADVVSTLRGAGLDVLAADGQGEHDIESTSLLDRPTAWIFGNEAHGLSDDARALADATVRVPLRGRAESLNVAMAATITLYASSLAHARSR</sequence>
<dbReference type="GO" id="GO:0032259">
    <property type="term" value="P:methylation"/>
    <property type="evidence" value="ECO:0007669"/>
    <property type="project" value="UniProtKB-KW"/>
</dbReference>
<dbReference type="PANTHER" id="PTHR43191:SF2">
    <property type="entry name" value="RRNA METHYLTRANSFERASE 3, MITOCHONDRIAL"/>
    <property type="match status" value="1"/>
</dbReference>
<dbReference type="InterPro" id="IPR001537">
    <property type="entry name" value="SpoU_MeTrfase"/>
</dbReference>
<evidence type="ECO:0000313" key="5">
    <source>
        <dbReference type="EMBL" id="TNU77368.1"/>
    </source>
</evidence>
<dbReference type="GO" id="GO:0003723">
    <property type="term" value="F:RNA binding"/>
    <property type="evidence" value="ECO:0007669"/>
    <property type="project" value="InterPro"/>
</dbReference>
<evidence type="ECO:0000313" key="6">
    <source>
        <dbReference type="Proteomes" id="UP000313849"/>
    </source>
</evidence>
<dbReference type="InterPro" id="IPR029064">
    <property type="entry name" value="Ribosomal_eL30-like_sf"/>
</dbReference>
<reference evidence="5 6" key="1">
    <citation type="submission" date="2019-06" db="EMBL/GenBank/DDBJ databases">
        <title>Draft genome sequence of Miniimonas arenae KCTC 19750T isolated from sea sand.</title>
        <authorList>
            <person name="Park S.-J."/>
        </authorList>
    </citation>
    <scope>NUCLEOTIDE SEQUENCE [LARGE SCALE GENOMIC DNA]</scope>
    <source>
        <strain evidence="5 6">KCTC 19750</strain>
    </source>
</reference>
<dbReference type="AlphaFoldDB" id="A0A5C5BHJ5"/>
<keyword evidence="3 5" id="KW-0808">Transferase</keyword>
<evidence type="ECO:0000256" key="3">
    <source>
        <dbReference type="ARBA" id="ARBA00022679"/>
    </source>
</evidence>
<protein>
    <submittedName>
        <fullName evidence="5">RNA methyltransferase</fullName>
    </submittedName>
</protein>
<dbReference type="InterPro" id="IPR051259">
    <property type="entry name" value="rRNA_Methyltransferase"/>
</dbReference>
<evidence type="ECO:0000259" key="4">
    <source>
        <dbReference type="SMART" id="SM00967"/>
    </source>
</evidence>
<accession>A0A5C5BHJ5</accession>
<keyword evidence="6" id="KW-1185">Reference proteome</keyword>
<dbReference type="GO" id="GO:0005737">
    <property type="term" value="C:cytoplasm"/>
    <property type="evidence" value="ECO:0007669"/>
    <property type="project" value="UniProtKB-ARBA"/>
</dbReference>
<comment type="caution">
    <text evidence="5">The sequence shown here is derived from an EMBL/GenBank/DDBJ whole genome shotgun (WGS) entry which is preliminary data.</text>
</comment>
<dbReference type="CDD" id="cd18095">
    <property type="entry name" value="SpoU-like_rRNA-MTase"/>
    <property type="match status" value="1"/>
</dbReference>
<evidence type="ECO:0000256" key="2">
    <source>
        <dbReference type="ARBA" id="ARBA00022603"/>
    </source>
</evidence>
<dbReference type="PANTHER" id="PTHR43191">
    <property type="entry name" value="RRNA METHYLTRANSFERASE 3"/>
    <property type="match status" value="1"/>
</dbReference>
<evidence type="ECO:0000256" key="1">
    <source>
        <dbReference type="ARBA" id="ARBA00007228"/>
    </source>
</evidence>
<dbReference type="Proteomes" id="UP000313849">
    <property type="component" value="Unassembled WGS sequence"/>
</dbReference>
<dbReference type="GO" id="GO:0008173">
    <property type="term" value="F:RNA methyltransferase activity"/>
    <property type="evidence" value="ECO:0007669"/>
    <property type="project" value="InterPro"/>
</dbReference>
<dbReference type="InterPro" id="IPR029026">
    <property type="entry name" value="tRNA_m1G_MTases_N"/>
</dbReference>
<dbReference type="Gene3D" id="3.30.1330.30">
    <property type="match status" value="1"/>
</dbReference>
<dbReference type="SUPFAM" id="SSF75217">
    <property type="entry name" value="alpha/beta knot"/>
    <property type="match status" value="1"/>
</dbReference>
<dbReference type="OrthoDB" id="9794400at2"/>
<dbReference type="Pfam" id="PF00588">
    <property type="entry name" value="SpoU_methylase"/>
    <property type="match status" value="1"/>
</dbReference>
<keyword evidence="2 5" id="KW-0489">Methyltransferase</keyword>
<name>A0A5C5BHJ5_9MICO</name>
<dbReference type="SMART" id="SM00967">
    <property type="entry name" value="SpoU_sub_bind"/>
    <property type="match status" value="1"/>
</dbReference>
<feature type="domain" description="RNA 2-O ribose methyltransferase substrate binding" evidence="4">
    <location>
        <begin position="28"/>
        <end position="101"/>
    </location>
</feature>
<dbReference type="EMBL" id="VENP01000001">
    <property type="protein sequence ID" value="TNU77368.1"/>
    <property type="molecule type" value="Genomic_DNA"/>
</dbReference>
<proteinExistence type="inferred from homology"/>
<dbReference type="GO" id="GO:0006396">
    <property type="term" value="P:RNA processing"/>
    <property type="evidence" value="ECO:0007669"/>
    <property type="project" value="InterPro"/>
</dbReference>
<organism evidence="5 6">
    <name type="scientific">Miniimonas arenae</name>
    <dbReference type="NCBI Taxonomy" id="676201"/>
    <lineage>
        <taxon>Bacteria</taxon>
        <taxon>Bacillati</taxon>
        <taxon>Actinomycetota</taxon>
        <taxon>Actinomycetes</taxon>
        <taxon>Micrococcales</taxon>
        <taxon>Beutenbergiaceae</taxon>
        <taxon>Miniimonas</taxon>
    </lineage>
</organism>
<dbReference type="SUPFAM" id="SSF55315">
    <property type="entry name" value="L30e-like"/>
    <property type="match status" value="1"/>
</dbReference>
<comment type="similarity">
    <text evidence="1">Belongs to the class IV-like SAM-binding methyltransferase superfamily. RNA methyltransferase TrmH family.</text>
</comment>
<gene>
    <name evidence="5" type="ORF">FH969_00080</name>
</gene>
<dbReference type="InterPro" id="IPR013123">
    <property type="entry name" value="SpoU_subst-bd"/>
</dbReference>
<dbReference type="InterPro" id="IPR029028">
    <property type="entry name" value="Alpha/beta_knot_MTases"/>
</dbReference>
<dbReference type="Gene3D" id="3.40.1280.10">
    <property type="match status" value="1"/>
</dbReference>